<reference evidence="10" key="1">
    <citation type="submission" date="2016-11" db="EMBL/GenBank/DDBJ databases">
        <authorList>
            <person name="Guldener U."/>
        </authorList>
    </citation>
    <scope>NUCLEOTIDE SEQUENCE [LARGE SCALE GENOMIC DNA]</scope>
</reference>
<dbReference type="GO" id="GO:0003724">
    <property type="term" value="F:RNA helicase activity"/>
    <property type="evidence" value="ECO:0007669"/>
    <property type="project" value="UniProtKB-EC"/>
</dbReference>
<dbReference type="SMART" id="SM00490">
    <property type="entry name" value="HELICc"/>
    <property type="match status" value="1"/>
</dbReference>
<keyword evidence="10" id="KW-1185">Reference proteome</keyword>
<feature type="domain" description="Helicase C-terminal" evidence="8">
    <location>
        <begin position="412"/>
        <end position="613"/>
    </location>
</feature>
<dbReference type="Gene3D" id="3.40.50.300">
    <property type="entry name" value="P-loop containing nucleotide triphosphate hydrolases"/>
    <property type="match status" value="2"/>
</dbReference>
<name>A0A1L0CQA5_9ASCO</name>
<evidence type="ECO:0000256" key="3">
    <source>
        <dbReference type="ARBA" id="ARBA00022806"/>
    </source>
</evidence>
<protein>
    <recommendedName>
        <fullName evidence="6">ATP-dependent RNA helicase</fullName>
        <ecNumber evidence="6">3.6.4.13</ecNumber>
    </recommendedName>
</protein>
<evidence type="ECO:0000259" key="7">
    <source>
        <dbReference type="PROSITE" id="PS51192"/>
    </source>
</evidence>
<keyword evidence="2 6" id="KW-0378">Hydrolase</keyword>
<evidence type="ECO:0000256" key="5">
    <source>
        <dbReference type="ARBA" id="ARBA00022884"/>
    </source>
</evidence>
<comment type="function">
    <text evidence="6">RNA helicase.</text>
</comment>
<keyword evidence="5 6" id="KW-0694">RNA-binding</keyword>
<dbReference type="SMART" id="SM00487">
    <property type="entry name" value="DEXDc"/>
    <property type="match status" value="1"/>
</dbReference>
<evidence type="ECO:0000256" key="4">
    <source>
        <dbReference type="ARBA" id="ARBA00022840"/>
    </source>
</evidence>
<dbReference type="Pfam" id="PF00270">
    <property type="entry name" value="DEAD"/>
    <property type="match status" value="1"/>
</dbReference>
<dbReference type="InterPro" id="IPR014001">
    <property type="entry name" value="Helicase_ATP-bd"/>
</dbReference>
<evidence type="ECO:0000256" key="2">
    <source>
        <dbReference type="ARBA" id="ARBA00022801"/>
    </source>
</evidence>
<dbReference type="OrthoDB" id="10256233at2759"/>
<dbReference type="VEuPathDB" id="FungiDB:HGUI_02849"/>
<dbReference type="InterPro" id="IPR001650">
    <property type="entry name" value="Helicase_C-like"/>
</dbReference>
<keyword evidence="1 6" id="KW-0547">Nucleotide-binding</keyword>
<keyword evidence="4 6" id="KW-0067">ATP-binding</keyword>
<keyword evidence="3 6" id="KW-0347">Helicase</keyword>
<dbReference type="InterPro" id="IPR027417">
    <property type="entry name" value="P-loop_NTPase"/>
</dbReference>
<comment type="similarity">
    <text evidence="6">Belongs to the DEAD box helicase family.</text>
</comment>
<dbReference type="GO" id="GO:0005524">
    <property type="term" value="F:ATP binding"/>
    <property type="evidence" value="ECO:0007669"/>
    <property type="project" value="UniProtKB-UniRule"/>
</dbReference>
<comment type="catalytic activity">
    <reaction evidence="6">
        <text>ATP + H2O = ADP + phosphate + H(+)</text>
        <dbReference type="Rhea" id="RHEA:13065"/>
        <dbReference type="ChEBI" id="CHEBI:15377"/>
        <dbReference type="ChEBI" id="CHEBI:15378"/>
        <dbReference type="ChEBI" id="CHEBI:30616"/>
        <dbReference type="ChEBI" id="CHEBI:43474"/>
        <dbReference type="ChEBI" id="CHEBI:456216"/>
        <dbReference type="EC" id="3.6.4.13"/>
    </reaction>
</comment>
<evidence type="ECO:0000313" key="9">
    <source>
        <dbReference type="EMBL" id="SGZ40649.1"/>
    </source>
</evidence>
<evidence type="ECO:0000259" key="8">
    <source>
        <dbReference type="PROSITE" id="PS51194"/>
    </source>
</evidence>
<evidence type="ECO:0000313" key="10">
    <source>
        <dbReference type="Proteomes" id="UP000183365"/>
    </source>
</evidence>
<dbReference type="Proteomes" id="UP000183365">
    <property type="component" value="Unassembled WGS sequence"/>
</dbReference>
<dbReference type="GO" id="GO:0003723">
    <property type="term" value="F:RNA binding"/>
    <property type="evidence" value="ECO:0007669"/>
    <property type="project" value="UniProtKB-UniRule"/>
</dbReference>
<proteinExistence type="inferred from homology"/>
<dbReference type="PROSITE" id="PS51192">
    <property type="entry name" value="HELICASE_ATP_BIND_1"/>
    <property type="match status" value="1"/>
</dbReference>
<feature type="domain" description="Helicase ATP-binding" evidence="7">
    <location>
        <begin position="177"/>
        <end position="356"/>
    </location>
</feature>
<accession>A0A1L0CQA5</accession>
<dbReference type="EMBL" id="FQNF01000058">
    <property type="protein sequence ID" value="SGZ40649.1"/>
    <property type="molecule type" value="Genomic_DNA"/>
</dbReference>
<gene>
    <name evidence="9" type="ORF">HGUI_02849</name>
</gene>
<sequence>MLNKKFFILSRTRLYSILTSKDSLVYGIREKKAISLSNLKDVEVNSNMHIKDNLFKNLPITSVVKNCMLNLIKTDTTIKNIDIDEIKCSDIQRLSIPRIIQKNDTPVLKKFLDLVKEEHEINMLTNFDDNTESNFVGDLQMKQVNTSQYHNLLSGIEKPSYPVDIHDDKIDVDIFSIGAETGSGKTVAFLTPLLEYLVLYRSNFNNEKNSSPIVRSVIFLPTNELVNQVYDFLMKNGRPVHLNVKKFDIEVTPSQMISSLRESVEDPIDVVICTPEKITKSLKSINPSYYSHLTNRVEYCVLDETDILMDKNGSLDGLNAFFKNCKNLNTIINCSGTITDNYLSNLKELDIIKRATENNKHQVIITKNLHKINNNINYYNIDCSIGALSNSRIKALGQVIFSIYKKNKRDYKNDPYFMKIFNRIMVFANTKESVLEIEEYLKRLLPNANIQILVKETSVEDRKRILYPYLNYSPRDEVFNEETKTSIPKLVKKFEWIPDSNIKTPIIFSSDTVHPEDIFINKKQDINILITTDILSRGINFKKLKNLVLMEPPKNVLSFIHRIGRVCRYGDTGNENYLSNIKAYNNNVIEKNASVYMITDLNDTKHNWVRDIKKAITFKKKFI</sequence>
<dbReference type="InterPro" id="IPR011545">
    <property type="entry name" value="DEAD/DEAH_box_helicase_dom"/>
</dbReference>
<dbReference type="GO" id="GO:0070013">
    <property type="term" value="C:intracellular organelle lumen"/>
    <property type="evidence" value="ECO:0007669"/>
    <property type="project" value="UniProtKB-ARBA"/>
</dbReference>
<dbReference type="PANTHER" id="PTHR24031">
    <property type="entry name" value="RNA HELICASE"/>
    <property type="match status" value="1"/>
</dbReference>
<dbReference type="EC" id="3.6.4.13" evidence="6"/>
<dbReference type="GO" id="GO:0016787">
    <property type="term" value="F:hydrolase activity"/>
    <property type="evidence" value="ECO:0007669"/>
    <property type="project" value="UniProtKB-KW"/>
</dbReference>
<organism evidence="9 10">
    <name type="scientific">Hanseniaspora guilliermondii</name>
    <dbReference type="NCBI Taxonomy" id="56406"/>
    <lineage>
        <taxon>Eukaryota</taxon>
        <taxon>Fungi</taxon>
        <taxon>Dikarya</taxon>
        <taxon>Ascomycota</taxon>
        <taxon>Saccharomycotina</taxon>
        <taxon>Saccharomycetes</taxon>
        <taxon>Saccharomycodales</taxon>
        <taxon>Saccharomycodaceae</taxon>
        <taxon>Hanseniaspora</taxon>
    </lineage>
</organism>
<dbReference type="PROSITE" id="PS51194">
    <property type="entry name" value="HELICASE_CTER"/>
    <property type="match status" value="1"/>
</dbReference>
<comment type="domain">
    <text evidence="6">The Q motif is unique to and characteristic of the DEAD box family of RNA helicases and controls ATP binding and hydrolysis.</text>
</comment>
<evidence type="ECO:0000256" key="6">
    <source>
        <dbReference type="RuleBase" id="RU365068"/>
    </source>
</evidence>
<dbReference type="Pfam" id="PF00271">
    <property type="entry name" value="Helicase_C"/>
    <property type="match status" value="1"/>
</dbReference>
<evidence type="ECO:0000256" key="1">
    <source>
        <dbReference type="ARBA" id="ARBA00022741"/>
    </source>
</evidence>
<dbReference type="AlphaFoldDB" id="A0A1L0CQA5"/>
<dbReference type="SUPFAM" id="SSF52540">
    <property type="entry name" value="P-loop containing nucleoside triphosphate hydrolases"/>
    <property type="match status" value="1"/>
</dbReference>